<evidence type="ECO:0000313" key="3">
    <source>
        <dbReference type="Proteomes" id="UP001217485"/>
    </source>
</evidence>
<gene>
    <name evidence="2" type="ORF">POL72_40220</name>
</gene>
<evidence type="ECO:0000313" key="2">
    <source>
        <dbReference type="EMBL" id="MDC0684020.1"/>
    </source>
</evidence>
<comment type="caution">
    <text evidence="2">The sequence shown here is derived from an EMBL/GenBank/DDBJ whole genome shotgun (WGS) entry which is preliminary data.</text>
</comment>
<dbReference type="Proteomes" id="UP001217485">
    <property type="component" value="Unassembled WGS sequence"/>
</dbReference>
<feature type="chain" id="PRO_5046822282" evidence="1">
    <location>
        <begin position="29"/>
        <end position="307"/>
    </location>
</feature>
<keyword evidence="3" id="KW-1185">Reference proteome</keyword>
<evidence type="ECO:0000256" key="1">
    <source>
        <dbReference type="SAM" id="SignalP"/>
    </source>
</evidence>
<accession>A0ABT5CCB2</accession>
<organism evidence="2 3">
    <name type="scientific">Sorangium atrum</name>
    <dbReference type="NCBI Taxonomy" id="2995308"/>
    <lineage>
        <taxon>Bacteria</taxon>
        <taxon>Pseudomonadati</taxon>
        <taxon>Myxococcota</taxon>
        <taxon>Polyangia</taxon>
        <taxon>Polyangiales</taxon>
        <taxon>Polyangiaceae</taxon>
        <taxon>Sorangium</taxon>
    </lineage>
</organism>
<reference evidence="2 3" key="1">
    <citation type="submission" date="2023-01" db="EMBL/GenBank/DDBJ databases">
        <title>Minimal conservation of predation-associated metabolite biosynthetic gene clusters underscores biosynthetic potential of Myxococcota including descriptions for ten novel species: Archangium lansinium sp. nov., Myxococcus landrumus sp. nov., Nannocystis bai.</title>
        <authorList>
            <person name="Ahearne A."/>
            <person name="Stevens C."/>
            <person name="Dowd S."/>
        </authorList>
    </citation>
    <scope>NUCLEOTIDE SEQUENCE [LARGE SCALE GENOMIC DNA]</scope>
    <source>
        <strain evidence="2 3">WIWO2</strain>
    </source>
</reference>
<dbReference type="EMBL" id="JAQNDK010000005">
    <property type="protein sequence ID" value="MDC0684020.1"/>
    <property type="molecule type" value="Genomic_DNA"/>
</dbReference>
<feature type="signal peptide" evidence="1">
    <location>
        <begin position="1"/>
        <end position="28"/>
    </location>
</feature>
<dbReference type="RefSeq" id="WP_272102151.1">
    <property type="nucleotide sequence ID" value="NZ_JAQNDK010000005.1"/>
</dbReference>
<proteinExistence type="predicted"/>
<sequence length="307" mass="32649">MSNRRSFHVLAGVPVLGCLLAMPSPARAQHEAHVYGIANFGHAGECEDDTSLSHSVHTSTAAAFASTFNLLSMVSLWDEVSTRNNTSARGSYWTDSSQAASCACSANDMASGSGADEADVVFIHTHGWHDAGSSSTPAYSGLVMGNGSYDCGVLTNENMLFGNPSTGGDLEIAVVKACQSGDYDVWKNGGYRQQITTSDSTMTMWNAFHGDSSCGNHVKDYVGDYSISSISNGVGENWIDEAYDDSQFSNDDDCPVSIVFGASFASRELMYEYGGWRDRKNTGLKTGSTIYYIAGCDPSNGRVLPGG</sequence>
<protein>
    <submittedName>
        <fullName evidence="2">Uncharacterized protein</fullName>
    </submittedName>
</protein>
<keyword evidence="1" id="KW-0732">Signal</keyword>
<name>A0ABT5CCB2_9BACT</name>